<dbReference type="RefSeq" id="WP_285345435.1">
    <property type="nucleotide sequence ID" value="NZ_JASITI010000046.1"/>
</dbReference>
<accession>A0ABT7H299</accession>
<dbReference type="Proteomes" id="UP001223390">
    <property type="component" value="Unassembled WGS sequence"/>
</dbReference>
<dbReference type="EMBL" id="JASITI010000046">
    <property type="protein sequence ID" value="MDK9499591.1"/>
    <property type="molecule type" value="Genomic_DNA"/>
</dbReference>
<organism evidence="1 2">
    <name type="scientific">Streptomyces katrae</name>
    <dbReference type="NCBI Taxonomy" id="68223"/>
    <lineage>
        <taxon>Bacteria</taxon>
        <taxon>Bacillati</taxon>
        <taxon>Actinomycetota</taxon>
        <taxon>Actinomycetes</taxon>
        <taxon>Kitasatosporales</taxon>
        <taxon>Streptomycetaceae</taxon>
        <taxon>Streptomyces</taxon>
    </lineage>
</organism>
<proteinExistence type="predicted"/>
<evidence type="ECO:0000313" key="2">
    <source>
        <dbReference type="Proteomes" id="UP001223390"/>
    </source>
</evidence>
<keyword evidence="2" id="KW-1185">Reference proteome</keyword>
<dbReference type="SUPFAM" id="SSF53474">
    <property type="entry name" value="alpha/beta-Hydrolases"/>
    <property type="match status" value="1"/>
</dbReference>
<name>A0ABT7H299_9ACTN</name>
<dbReference type="InterPro" id="IPR029058">
    <property type="entry name" value="AB_hydrolase_fold"/>
</dbReference>
<dbReference type="Gene3D" id="3.40.50.1820">
    <property type="entry name" value="alpha/beta hydrolase"/>
    <property type="match status" value="1"/>
</dbReference>
<reference evidence="1 2" key="1">
    <citation type="submission" date="2023-05" db="EMBL/GenBank/DDBJ databases">
        <title>Sequencing and Assembly of Streptomyces sp. NP73.</title>
        <authorList>
            <person name="Konwar A.N."/>
            <person name="Saikia K."/>
            <person name="Thakur D."/>
        </authorList>
    </citation>
    <scope>NUCLEOTIDE SEQUENCE [LARGE SCALE GENOMIC DNA]</scope>
    <source>
        <strain evidence="1 2">NP73</strain>
    </source>
</reference>
<evidence type="ECO:0008006" key="3">
    <source>
        <dbReference type="Google" id="ProtNLM"/>
    </source>
</evidence>
<evidence type="ECO:0000313" key="1">
    <source>
        <dbReference type="EMBL" id="MDK9499591.1"/>
    </source>
</evidence>
<gene>
    <name evidence="1" type="ORF">QEZ40_005016</name>
</gene>
<protein>
    <recommendedName>
        <fullName evidence="3">Lecithin:cholesterol acyltransferase</fullName>
    </recommendedName>
</protein>
<dbReference type="Pfam" id="PF02450">
    <property type="entry name" value="LCAT"/>
    <property type="match status" value="1"/>
</dbReference>
<comment type="caution">
    <text evidence="1">The sequence shown here is derived from an EMBL/GenBank/DDBJ whole genome shotgun (WGS) entry which is preliminary data.</text>
</comment>
<sequence>MKDDLVVVVPGIMGTALTWEGADVWNLGPRAAAGLFRPGATLERLRLQQGIGDEDPEPRHALALGGPIRTQRVLPGLVAHLGYGGLAGRLGIAPERLAVFPYDWRLSNVNSAMKLQRFVGERLERWRTGADPERFPGARDAKVVFVCRSMGGLVVRHYVEVLGGHRMTRAVASLGTPYLGSVKALRFLLGEGLGPLPAAWREAIAEVCSTYPSLYQLLPVYRAVVTDDGYPARLGEVPPVAGLPTAMVVDAFRFHREMQKAARANRANEAGGTAGYDLVPLGGATHRTAHGVSFDTAGRPRFHDGLPGEGGPWLGDGTVPQLSATPPEHRTTATTMWFPHRHASLLDAVPVQYQLRHICNGVERPRYLASDHDIGIELPDVALAGQPIEVWATRADRAMDLRVRRLAEAGRCLAAEPMRPAGDGRFRAELRAEPGTWTLEVSSAATGYACRDAVLVTEG</sequence>
<dbReference type="InterPro" id="IPR003386">
    <property type="entry name" value="LACT/PDAT_acylTrfase"/>
</dbReference>